<accession>A0A1F7F247</accession>
<organism evidence="3 4">
    <name type="scientific">Candidatus Raymondbacteria bacterium RIFOXYD12_FULL_49_13</name>
    <dbReference type="NCBI Taxonomy" id="1817890"/>
    <lineage>
        <taxon>Bacteria</taxon>
        <taxon>Raymondiibacteriota</taxon>
    </lineage>
</organism>
<dbReference type="InterPro" id="IPR003010">
    <property type="entry name" value="C-N_Hydrolase"/>
</dbReference>
<keyword evidence="1" id="KW-0378">Hydrolase</keyword>
<reference evidence="3 4" key="1">
    <citation type="journal article" date="2016" name="Nat. Commun.">
        <title>Thousands of microbial genomes shed light on interconnected biogeochemical processes in an aquifer system.</title>
        <authorList>
            <person name="Anantharaman K."/>
            <person name="Brown C.T."/>
            <person name="Hug L.A."/>
            <person name="Sharon I."/>
            <person name="Castelle C.J."/>
            <person name="Probst A.J."/>
            <person name="Thomas B.C."/>
            <person name="Singh A."/>
            <person name="Wilkins M.J."/>
            <person name="Karaoz U."/>
            <person name="Brodie E.L."/>
            <person name="Williams K.H."/>
            <person name="Hubbard S.S."/>
            <person name="Banfield J.F."/>
        </authorList>
    </citation>
    <scope>NUCLEOTIDE SEQUENCE [LARGE SCALE GENOMIC DNA]</scope>
</reference>
<dbReference type="Gene3D" id="3.60.110.10">
    <property type="entry name" value="Carbon-nitrogen hydrolase"/>
    <property type="match status" value="1"/>
</dbReference>
<evidence type="ECO:0000313" key="3">
    <source>
        <dbReference type="EMBL" id="OGK00734.1"/>
    </source>
</evidence>
<evidence type="ECO:0000313" key="4">
    <source>
        <dbReference type="Proteomes" id="UP000179243"/>
    </source>
</evidence>
<evidence type="ECO:0000256" key="1">
    <source>
        <dbReference type="ARBA" id="ARBA00022801"/>
    </source>
</evidence>
<dbReference type="InterPro" id="IPR036526">
    <property type="entry name" value="C-N_Hydrolase_sf"/>
</dbReference>
<dbReference type="EMBL" id="MFYX01000141">
    <property type="protein sequence ID" value="OGK00734.1"/>
    <property type="molecule type" value="Genomic_DNA"/>
</dbReference>
<dbReference type="AlphaFoldDB" id="A0A1F7F247"/>
<dbReference type="SUPFAM" id="SSF56317">
    <property type="entry name" value="Carbon-nitrogen hydrolase"/>
    <property type="match status" value="1"/>
</dbReference>
<proteinExistence type="predicted"/>
<name>A0A1F7F247_UNCRA</name>
<dbReference type="PANTHER" id="PTHR43674">
    <property type="entry name" value="NITRILASE C965.09-RELATED"/>
    <property type="match status" value="1"/>
</dbReference>
<comment type="caution">
    <text evidence="3">The sequence shown here is derived from an EMBL/GenBank/DDBJ whole genome shotgun (WGS) entry which is preliminary data.</text>
</comment>
<dbReference type="GO" id="GO:0016811">
    <property type="term" value="F:hydrolase activity, acting on carbon-nitrogen (but not peptide) bonds, in linear amides"/>
    <property type="evidence" value="ECO:0007669"/>
    <property type="project" value="TreeGrafter"/>
</dbReference>
<feature type="domain" description="CN hydrolase" evidence="2">
    <location>
        <begin position="6"/>
        <end position="279"/>
    </location>
</feature>
<dbReference type="PANTHER" id="PTHR43674:SF16">
    <property type="entry name" value="CARBON-NITROGEN FAMILY, PUTATIVE (AFU_ORTHOLOGUE AFUA_5G02350)-RELATED"/>
    <property type="match status" value="1"/>
</dbReference>
<sequence length="324" mass="36366">MVKDPLRVAAVQFEMAENNKDANKAKMVAFIKQAAEQKADVITFPEMCLNGYHYLTQSPKDKLLAMAENAKTGPSVRFFKKQARKYSITILFGLLELGKGEEMYNTYVVITPEKGVIFKYRKIHAFENSAILAGHKLDTFEIHGWRCGILICYDNNLPENSRVLKIKGAEIIFAPHQTGGFDIPCAGMGRIPLGFWHNRKTNPAPMDEAIRGPKGRAWITKWLPTRSYDNSLFTVFANGVGIDGPEVRTGNSMIIDPEGIIKAETMKVDDDMIMADLSRKELENTLGGSHFIARKPSLYKPISAKAEEVDTRLIRNKISNEKII</sequence>
<dbReference type="InterPro" id="IPR050345">
    <property type="entry name" value="Aliph_Amidase/BUP"/>
</dbReference>
<dbReference type="Proteomes" id="UP000179243">
    <property type="component" value="Unassembled WGS sequence"/>
</dbReference>
<dbReference type="PROSITE" id="PS50263">
    <property type="entry name" value="CN_HYDROLASE"/>
    <property type="match status" value="1"/>
</dbReference>
<evidence type="ECO:0000259" key="2">
    <source>
        <dbReference type="PROSITE" id="PS50263"/>
    </source>
</evidence>
<protein>
    <recommendedName>
        <fullName evidence="2">CN hydrolase domain-containing protein</fullName>
    </recommendedName>
</protein>
<dbReference type="Pfam" id="PF00795">
    <property type="entry name" value="CN_hydrolase"/>
    <property type="match status" value="1"/>
</dbReference>
<gene>
    <name evidence="3" type="ORF">A2519_19890</name>
</gene>